<keyword evidence="1 2" id="KW-0732">Signal</keyword>
<feature type="signal peptide" evidence="2">
    <location>
        <begin position="1"/>
        <end position="24"/>
    </location>
</feature>
<dbReference type="GO" id="GO:0008234">
    <property type="term" value="F:cysteine-type peptidase activity"/>
    <property type="evidence" value="ECO:0007669"/>
    <property type="project" value="InterPro"/>
</dbReference>
<name>A0A846MN89_9BACT</name>
<dbReference type="Gene3D" id="3.40.50.1460">
    <property type="match status" value="1"/>
</dbReference>
<dbReference type="InterPro" id="IPR029030">
    <property type="entry name" value="Caspase-like_dom_sf"/>
</dbReference>
<dbReference type="RefSeq" id="WP_166918289.1">
    <property type="nucleotide sequence ID" value="NZ_JAASRN010000001.1"/>
</dbReference>
<dbReference type="Gene3D" id="3.40.50.10390">
    <property type="entry name" value="Gingipain r, domain 1"/>
    <property type="match status" value="1"/>
</dbReference>
<feature type="domain" description="Gingipain" evidence="3">
    <location>
        <begin position="408"/>
        <end position="782"/>
    </location>
</feature>
<proteinExistence type="predicted"/>
<evidence type="ECO:0000313" key="5">
    <source>
        <dbReference type="Proteomes" id="UP000537126"/>
    </source>
</evidence>
<dbReference type="InterPro" id="IPR001769">
    <property type="entry name" value="Gingipain"/>
</dbReference>
<sequence>MTSQPIFSLLAILMLFLSMPHSRAQFASTSVLAQGEWFKIGIAGRGIYKLSYRQLKEAGLPIDQLDPRSLRLYAHSSGMLPQANSAPRPDDLQEIAIRVVGEADGRFDVDDYILFYGDGPSRIYYDPETTLLRYEQHLYDKLNFYFLTHSQGNGKRITETAEPSTGAQTLTSYDYFLHYEKDEQNILRNEFGAGSGREWYGEMFYITREYSWNFELPGLNSDLQLRVAAAGTATTNTSLEVRANGQSVASLALPPISGSKYDFKAKENISDFTIPASLLNNKLTLTLSYPNYGFKAYLNYIELRAQRASRLYADNDTLFLFNRQSTSSGNYRFAIEGAKSNAEVWDVSNAFEVKKMAASYQDGQLSFVFAGGTPRFFYVWQGSPFRSATSIQSIANQNLHALPTPELLIVSHENFLPAAEKLAEHHRQHDNMHVAVVPVQAVYNEFSGGKQDPTALRDFVRMLYERSPNTLRYLLLMGDASYDYRHLLKNTNMQSMVPTYESRQSLHPVYSFSSDDYFGFLESHEGEWKEDFLFNLGNEHTLEIGIGRIPCYTLAEAEAAVEKIIAYATQSRFLGDWRQQFVLVGDDGDNNQHQRDADQLASYIESNHPAYLARRLLLDAFEQQSTPSGEVSPQARQELHSLLQRGCLLLNYSGHGSEFGWTQEGVLTYNDIRDRWNWQDHYPFLVTATCEFGRYDNPSLKSAAEEAMLRTQGGAIGLLTTTRPVYASTNFLLNQQLYQTLFADIDGEMPRLGDLVRITKNNSLAGVVNRNFCLLGDPALRLAYPSYQINITRINGIDYATALQNEVLSALEEVHIEGNITDKNGQPLAFDGELSVRFFDKPVRKETRGSQGNPKMSYYAYENLIFQGKASVVNGTFGFRFVVPKGIAYYEGNGKLSLYAADTARNIDAGGGTGDIRIGGTAATYPEDNTPPQIALYLNDSTFRSGDMVPALSVVVARFYDKHGINLTGSAQGQGIVLILDDSLTFTVSDYYVADRDNYTRGTLRYPLPELPPGEHTLRLLAWDTYMNPAEANTRFVVGDKQSIHIHAVETYPNPFSESVSWVVAHDAAGEPLYAQIELVNSMGQKVATLADYHPRAPQRWRLGPVNLSNLQNGLYIYRLSLYTPKGQSSYSAKIIKNE</sequence>
<dbReference type="Proteomes" id="UP000537126">
    <property type="component" value="Unassembled WGS sequence"/>
</dbReference>
<evidence type="ECO:0000256" key="1">
    <source>
        <dbReference type="ARBA" id="ARBA00022729"/>
    </source>
</evidence>
<gene>
    <name evidence="4" type="ORF">FHS56_000492</name>
</gene>
<evidence type="ECO:0000256" key="2">
    <source>
        <dbReference type="SAM" id="SignalP"/>
    </source>
</evidence>
<reference evidence="4 5" key="1">
    <citation type="submission" date="2020-03" db="EMBL/GenBank/DDBJ databases">
        <title>Genomic Encyclopedia of Type Strains, Phase IV (KMG-IV): sequencing the most valuable type-strain genomes for metagenomic binning, comparative biology and taxonomic classification.</title>
        <authorList>
            <person name="Goeker M."/>
        </authorList>
    </citation>
    <scope>NUCLEOTIDE SEQUENCE [LARGE SCALE GENOMIC DNA]</scope>
    <source>
        <strain evidence="4 5">DSM 5718</strain>
    </source>
</reference>
<dbReference type="InterPro" id="IPR029031">
    <property type="entry name" value="Gingipain_N_sf"/>
</dbReference>
<dbReference type="AlphaFoldDB" id="A0A846MN89"/>
<feature type="chain" id="PRO_5032474993" description="Gingipain domain-containing protein" evidence="2">
    <location>
        <begin position="25"/>
        <end position="1139"/>
    </location>
</feature>
<keyword evidence="5" id="KW-1185">Reference proteome</keyword>
<dbReference type="SUPFAM" id="SSF52129">
    <property type="entry name" value="Caspase-like"/>
    <property type="match status" value="1"/>
</dbReference>
<dbReference type="EMBL" id="JAASRN010000001">
    <property type="protein sequence ID" value="NIK73006.1"/>
    <property type="molecule type" value="Genomic_DNA"/>
</dbReference>
<evidence type="ECO:0000313" key="4">
    <source>
        <dbReference type="EMBL" id="NIK73006.1"/>
    </source>
</evidence>
<dbReference type="NCBIfam" id="NF033707">
    <property type="entry name" value="T9SS_sortase"/>
    <property type="match status" value="1"/>
</dbReference>
<dbReference type="GO" id="GO:0006508">
    <property type="term" value="P:proteolysis"/>
    <property type="evidence" value="ECO:0007669"/>
    <property type="project" value="InterPro"/>
</dbReference>
<evidence type="ECO:0000259" key="3">
    <source>
        <dbReference type="Pfam" id="PF01364"/>
    </source>
</evidence>
<dbReference type="Pfam" id="PF01364">
    <property type="entry name" value="Peptidase_C25"/>
    <property type="match status" value="1"/>
</dbReference>
<protein>
    <recommendedName>
        <fullName evidence="3">Gingipain domain-containing protein</fullName>
    </recommendedName>
</protein>
<dbReference type="CDD" id="cd02258">
    <property type="entry name" value="Peptidase_C25_N"/>
    <property type="match status" value="1"/>
</dbReference>
<organism evidence="4 5">
    <name type="scientific">Thermonema lapsum</name>
    <dbReference type="NCBI Taxonomy" id="28195"/>
    <lineage>
        <taxon>Bacteria</taxon>
        <taxon>Pseudomonadati</taxon>
        <taxon>Bacteroidota</taxon>
        <taxon>Cytophagia</taxon>
        <taxon>Cytophagales</taxon>
        <taxon>Thermonemataceae</taxon>
        <taxon>Thermonema</taxon>
    </lineage>
</organism>
<comment type="caution">
    <text evidence="4">The sequence shown here is derived from an EMBL/GenBank/DDBJ whole genome shotgun (WGS) entry which is preliminary data.</text>
</comment>
<accession>A0A846MN89</accession>